<evidence type="ECO:0000313" key="4">
    <source>
        <dbReference type="Proteomes" id="UP000093694"/>
    </source>
</evidence>
<evidence type="ECO:0000313" key="2">
    <source>
        <dbReference type="EMBL" id="OBR95637.1"/>
    </source>
</evidence>
<evidence type="ECO:0008006" key="5">
    <source>
        <dbReference type="Google" id="ProtNLM"/>
    </source>
</evidence>
<evidence type="ECO:0000313" key="1">
    <source>
        <dbReference type="EMBL" id="OAA94307.1"/>
    </source>
</evidence>
<dbReference type="Proteomes" id="UP000093694">
    <property type="component" value="Unassembled WGS sequence"/>
</dbReference>
<organism evidence="1 3">
    <name type="scientific">Clostridium coskatii</name>
    <dbReference type="NCBI Taxonomy" id="1705578"/>
    <lineage>
        <taxon>Bacteria</taxon>
        <taxon>Bacillati</taxon>
        <taxon>Bacillota</taxon>
        <taxon>Clostridia</taxon>
        <taxon>Eubacteriales</taxon>
        <taxon>Clostridiaceae</taxon>
        <taxon>Clostridium</taxon>
    </lineage>
</organism>
<proteinExistence type="predicted"/>
<evidence type="ECO:0000313" key="3">
    <source>
        <dbReference type="Proteomes" id="UP000077384"/>
    </source>
</evidence>
<gene>
    <name evidence="2" type="ORF">CLCOS_14300</name>
    <name evidence="1" type="ORF">WX73_03407</name>
</gene>
<dbReference type="EMBL" id="LITQ01000004">
    <property type="protein sequence ID" value="OAA94307.1"/>
    <property type="molecule type" value="Genomic_DNA"/>
</dbReference>
<keyword evidence="4" id="KW-1185">Reference proteome</keyword>
<dbReference type="EMBL" id="LROR01000037">
    <property type="protein sequence ID" value="OBR95637.1"/>
    <property type="molecule type" value="Genomic_DNA"/>
</dbReference>
<accession>A0A166TX50</accession>
<reference evidence="1 3" key="1">
    <citation type="journal article" date="2015" name="Biotechnol. Bioeng.">
        <title>Genome sequence and phenotypic characterization of Caulobacter segnis.</title>
        <authorList>
            <person name="Patel S."/>
            <person name="Fletcher B."/>
            <person name="Scott D.C."/>
            <person name="Ely B."/>
        </authorList>
    </citation>
    <scope>NUCLEOTIDE SEQUENCE [LARGE SCALE GENOMIC DNA]</scope>
    <source>
        <strain evidence="1 3">PS02</strain>
    </source>
</reference>
<dbReference type="RefSeq" id="WP_063600319.1">
    <property type="nucleotide sequence ID" value="NZ_LITQ01000004.1"/>
</dbReference>
<protein>
    <recommendedName>
        <fullName evidence="5">DUF11 domain-containing protein</fullName>
    </recommendedName>
</protein>
<reference evidence="2 4" key="2">
    <citation type="journal article" date="2016" name="Front. Microbiol.">
        <title>Industrial Acetogenic Biocatalysts: A Comparative Metabolic and Genomic Analysis.</title>
        <authorList>
            <person name="Bengelsdorf F."/>
            <person name="Poehlein A."/>
            <person name="Sonja S."/>
            <person name="Erz C."/>
            <person name="Hummel T."/>
            <person name="Hoffmeister S."/>
            <person name="Daniel R."/>
            <person name="Durre P."/>
        </authorList>
    </citation>
    <scope>NUCLEOTIDE SEQUENCE [LARGE SCALE GENOMIC DNA]</scope>
    <source>
        <strain evidence="2 4">PTA-10522</strain>
    </source>
</reference>
<sequence length="459" mass="49270">MADQVQPCSCTSYTNICCCGAQNGISVVQPQCQTLSDGRVVNNPAYDPLLTKSFWTYKFITDCNKDTRSISNFVIPICQSISSQSVEVFEKIDGCGQFQSINFTLSLADPNFGNAPSGFQWLKIEVSERYQKGVSVEYRIELVGNFPTDTQPIKIKAANNILTFDCDCLLLPKCNDQGVLSVIKTCNHTITNNQVTLNYTVNVTNTGNAALNNVQYLDTVFISSALVLGTITVNPSTLSINTTVLGEVIISGNLGTISPGDTIPVTYTIPITSITVPRTYTVNNTVRASATGTESTDTCSTEFSAVELGVVKCCNINENSASFTVTISSIDLSPNTTVNVIDNFFIPSGITLQFNDFGGFTAKFTSSEESVPLSTNIVGPINITLSDNNLQIPAGGSINRTVRFTVISSSLFGTATIENTVNSIVLSEPNSQVFLGAGHLPVKSDIDITLNLTCRQPCS</sequence>
<comment type="caution">
    <text evidence="1">The sequence shown here is derived from an EMBL/GenBank/DDBJ whole genome shotgun (WGS) entry which is preliminary data.</text>
</comment>
<dbReference type="PATRIC" id="fig|1705578.3.peg.3477"/>
<name>A0A166TX50_9CLOT</name>
<dbReference type="AlphaFoldDB" id="A0A166TX50"/>
<dbReference type="Proteomes" id="UP000077384">
    <property type="component" value="Unassembled WGS sequence"/>
</dbReference>